<evidence type="ECO:0000256" key="3">
    <source>
        <dbReference type="ARBA" id="ARBA00023319"/>
    </source>
</evidence>
<dbReference type="InterPro" id="IPR036179">
    <property type="entry name" value="Ig-like_dom_sf"/>
</dbReference>
<dbReference type="PANTHER" id="PTHR11890">
    <property type="entry name" value="INTERLEUKIN-1 RECEPTOR FAMILY MEMBER"/>
    <property type="match status" value="1"/>
</dbReference>
<reference evidence="5 6" key="1">
    <citation type="submission" date="2020-08" db="EMBL/GenBank/DDBJ databases">
        <authorList>
            <person name="Hejnol A."/>
        </authorList>
    </citation>
    <scope>NUCLEOTIDE SEQUENCE [LARGE SCALE GENOMIC DNA]</scope>
</reference>
<evidence type="ECO:0000313" key="6">
    <source>
        <dbReference type="Proteomes" id="UP000549394"/>
    </source>
</evidence>
<protein>
    <submittedName>
        <fullName evidence="5">DgyrCDS9350</fullName>
    </submittedName>
</protein>
<dbReference type="AlphaFoldDB" id="A0A7I8VX27"/>
<keyword evidence="2" id="KW-0325">Glycoprotein</keyword>
<keyword evidence="6" id="KW-1185">Reference proteome</keyword>
<comment type="caution">
    <text evidence="5">The sequence shown here is derived from an EMBL/GenBank/DDBJ whole genome shotgun (WGS) entry which is preliminary data.</text>
</comment>
<feature type="domain" description="Ig-like" evidence="4">
    <location>
        <begin position="47"/>
        <end position="156"/>
    </location>
</feature>
<evidence type="ECO:0000256" key="2">
    <source>
        <dbReference type="ARBA" id="ARBA00023180"/>
    </source>
</evidence>
<dbReference type="InterPro" id="IPR013783">
    <property type="entry name" value="Ig-like_fold"/>
</dbReference>
<organism evidence="5 6">
    <name type="scientific">Dimorphilus gyrociliatus</name>
    <dbReference type="NCBI Taxonomy" id="2664684"/>
    <lineage>
        <taxon>Eukaryota</taxon>
        <taxon>Metazoa</taxon>
        <taxon>Spiralia</taxon>
        <taxon>Lophotrochozoa</taxon>
        <taxon>Annelida</taxon>
        <taxon>Polychaeta</taxon>
        <taxon>Polychaeta incertae sedis</taxon>
        <taxon>Dinophilidae</taxon>
        <taxon>Dimorphilus</taxon>
    </lineage>
</organism>
<dbReference type="InterPro" id="IPR007110">
    <property type="entry name" value="Ig-like_dom"/>
</dbReference>
<accession>A0A7I8VX27</accession>
<dbReference type="EMBL" id="CAJFCJ010000013">
    <property type="protein sequence ID" value="CAD5120791.1"/>
    <property type="molecule type" value="Genomic_DNA"/>
</dbReference>
<keyword evidence="3" id="KW-0393">Immunoglobulin domain</keyword>
<dbReference type="Proteomes" id="UP000549394">
    <property type="component" value="Unassembled WGS sequence"/>
</dbReference>
<proteinExistence type="predicted"/>
<dbReference type="SUPFAM" id="SSF48726">
    <property type="entry name" value="Immunoglobulin"/>
    <property type="match status" value="1"/>
</dbReference>
<keyword evidence="1" id="KW-1015">Disulfide bond</keyword>
<gene>
    <name evidence="5" type="ORF">DGYR_LOCUS8829</name>
</gene>
<dbReference type="PROSITE" id="PS50835">
    <property type="entry name" value="IG_LIKE"/>
    <property type="match status" value="1"/>
</dbReference>
<evidence type="ECO:0000256" key="1">
    <source>
        <dbReference type="ARBA" id="ARBA00023157"/>
    </source>
</evidence>
<dbReference type="InterPro" id="IPR015621">
    <property type="entry name" value="IL-1_rcpt_fam"/>
</dbReference>
<name>A0A7I8VX27_9ANNE</name>
<dbReference type="PANTHER" id="PTHR11890:SF44">
    <property type="entry name" value="X-LINKED INTERLEUKIN-1 RECEPTOR ACCESSORY PROTEIN-LIKE 2"/>
    <property type="match status" value="1"/>
</dbReference>
<evidence type="ECO:0000313" key="5">
    <source>
        <dbReference type="EMBL" id="CAD5120791.1"/>
    </source>
</evidence>
<sequence length="462" mass="52361">MYRAFVLFSFFASFLLFQSAYAQFLLTLYSFLLLSNKEEEAERAENPADLILGKVEVYVEEAILKLGQNTRLICITKFKKKPDTDITSIWLKKAYDSDINETETASLTLGPTLINEYYQPRYSVKINEDNKNNMYTRNYTLSIVNASVADSGLFVCLHQIGTKRFSGNHSVLVNKVIGTSWNTSAYDQTANRSLVEEGSLDAKASETYDLECSVRHTSNLHVYNRADVYISGTKESKKTNVSSLFIRTNASRSSTDENYIKTAVDGAKFEKDPLIQLYDTSLRNKKFKFNYTHNGQYLHCFGANDKSGAGSKDAVIRLNITHAPAFKCDHVQKASLHATNNAIKCKVYANPMIAKEMYWEFSYGGDKSKLRPGQHKGKHDYRITAGIKKKTNEYVEFSLHFAKIRQEYFKDYKLVAKNSEGEKSVKIRLQQKTSPRGAASQTTAQFSMLSILFVVARIFSKA</sequence>
<evidence type="ECO:0000259" key="4">
    <source>
        <dbReference type="PROSITE" id="PS50835"/>
    </source>
</evidence>
<dbReference type="Gene3D" id="2.60.40.10">
    <property type="entry name" value="Immunoglobulins"/>
    <property type="match status" value="2"/>
</dbReference>